<evidence type="ECO:0000256" key="2">
    <source>
        <dbReference type="SAM" id="Phobius"/>
    </source>
</evidence>
<evidence type="ECO:0000256" key="1">
    <source>
        <dbReference type="SAM" id="Coils"/>
    </source>
</evidence>
<keyword evidence="2" id="KW-1133">Transmembrane helix</keyword>
<feature type="coiled-coil region" evidence="1">
    <location>
        <begin position="64"/>
        <end position="95"/>
    </location>
</feature>
<evidence type="ECO:0000313" key="4">
    <source>
        <dbReference type="Proteomes" id="UP000306918"/>
    </source>
</evidence>
<protein>
    <submittedName>
        <fullName evidence="3">Uncharacterized protein</fullName>
    </submittedName>
</protein>
<keyword evidence="1" id="KW-0175">Coiled coil</keyword>
<gene>
    <name evidence="3" type="ORF">FAM09_22245</name>
</gene>
<dbReference type="OrthoDB" id="1494804at2"/>
<keyword evidence="2" id="KW-0472">Membrane</keyword>
<proteinExistence type="predicted"/>
<keyword evidence="2" id="KW-0812">Transmembrane</keyword>
<dbReference type="RefSeq" id="WP_136579346.1">
    <property type="nucleotide sequence ID" value="NZ_STFF01000006.1"/>
</dbReference>
<dbReference type="Proteomes" id="UP000306918">
    <property type="component" value="Unassembled WGS sequence"/>
</dbReference>
<feature type="transmembrane region" description="Helical" evidence="2">
    <location>
        <begin position="38"/>
        <end position="58"/>
    </location>
</feature>
<name>A0A4S8HLK9_9BACT</name>
<sequence>MEKIAALVFLIALICLIIGLIKPALFKALFKAKTSRKAVALTFGLVMIASVIVVGVVARPVSAADAAQEEIDQAMEEFIKEEEAKQKEAKQVKEEKPTSLTPEEAIKAIIQKELKGENNNDKPFLRDINVAMENNKAFVIINYNANENLTAHLTQVGIKSKMSDLYYKLYKSGQPIGAVSVCAYMTLTDKYGNKTDDIVYTTRLENEEAAKVNWSEDDSMVKNVILPKVWSTLFLHPALSED</sequence>
<evidence type="ECO:0000313" key="3">
    <source>
        <dbReference type="EMBL" id="THU36107.1"/>
    </source>
</evidence>
<reference evidence="3 4" key="1">
    <citation type="submission" date="2019-04" db="EMBL/GenBank/DDBJ databases">
        <title>Niastella caeni sp. nov., isolated from activated sludge.</title>
        <authorList>
            <person name="Sheng M."/>
        </authorList>
    </citation>
    <scope>NUCLEOTIDE SEQUENCE [LARGE SCALE GENOMIC DNA]</scope>
    <source>
        <strain evidence="3 4">HX-2-15</strain>
    </source>
</reference>
<dbReference type="EMBL" id="STFF01000006">
    <property type="protein sequence ID" value="THU36107.1"/>
    <property type="molecule type" value="Genomic_DNA"/>
</dbReference>
<organism evidence="3 4">
    <name type="scientific">Niastella caeni</name>
    <dbReference type="NCBI Taxonomy" id="2569763"/>
    <lineage>
        <taxon>Bacteria</taxon>
        <taxon>Pseudomonadati</taxon>
        <taxon>Bacteroidota</taxon>
        <taxon>Chitinophagia</taxon>
        <taxon>Chitinophagales</taxon>
        <taxon>Chitinophagaceae</taxon>
        <taxon>Niastella</taxon>
    </lineage>
</organism>
<comment type="caution">
    <text evidence="3">The sequence shown here is derived from an EMBL/GenBank/DDBJ whole genome shotgun (WGS) entry which is preliminary data.</text>
</comment>
<accession>A0A4S8HLK9</accession>
<keyword evidence="4" id="KW-1185">Reference proteome</keyword>
<dbReference type="AlphaFoldDB" id="A0A4S8HLK9"/>
<feature type="transmembrane region" description="Helical" evidence="2">
    <location>
        <begin position="6"/>
        <end position="26"/>
    </location>
</feature>